<keyword evidence="3" id="KW-1185">Reference proteome</keyword>
<dbReference type="PANTHER" id="PTHR46586:SF3">
    <property type="entry name" value="ANKYRIN REPEAT-CONTAINING PROTEIN"/>
    <property type="match status" value="1"/>
</dbReference>
<dbReference type="InterPro" id="IPR036770">
    <property type="entry name" value="Ankyrin_rpt-contain_sf"/>
</dbReference>
<dbReference type="PANTHER" id="PTHR46586">
    <property type="entry name" value="ANKYRIN REPEAT-CONTAINING PROTEIN"/>
    <property type="match status" value="1"/>
</dbReference>
<feature type="compositionally biased region" description="Basic and acidic residues" evidence="1">
    <location>
        <begin position="1398"/>
        <end position="1407"/>
    </location>
</feature>
<organism evidence="2 3">
    <name type="scientific">Legionella bononiensis</name>
    <dbReference type="NCBI Taxonomy" id="2793102"/>
    <lineage>
        <taxon>Bacteria</taxon>
        <taxon>Pseudomonadati</taxon>
        <taxon>Pseudomonadota</taxon>
        <taxon>Gammaproteobacteria</taxon>
        <taxon>Legionellales</taxon>
        <taxon>Legionellaceae</taxon>
        <taxon>Legionella</taxon>
    </lineage>
</organism>
<dbReference type="EMBL" id="JADWVN010000026">
    <property type="protein sequence ID" value="MBL7527502.1"/>
    <property type="molecule type" value="Genomic_DNA"/>
</dbReference>
<feature type="region of interest" description="Disordered" evidence="1">
    <location>
        <begin position="1387"/>
        <end position="1428"/>
    </location>
</feature>
<gene>
    <name evidence="2" type="ORF">I5282_13095</name>
</gene>
<evidence type="ECO:0000256" key="1">
    <source>
        <dbReference type="SAM" id="MobiDB-lite"/>
    </source>
</evidence>
<dbReference type="RefSeq" id="WP_203113018.1">
    <property type="nucleotide sequence ID" value="NZ_JADOBG010000022.1"/>
</dbReference>
<proteinExistence type="predicted"/>
<protein>
    <recommendedName>
        <fullName evidence="4">Ankyrin repeat protein</fullName>
    </recommendedName>
</protein>
<dbReference type="SUPFAM" id="SSF48403">
    <property type="entry name" value="Ankyrin repeat"/>
    <property type="match status" value="1"/>
</dbReference>
<sequence length="1428" mass="164450">MPHLETPAQLATHPIAHRIPWKIWEKEFNYQASSSELKYMNFDFGRFLRYVNKSYKPYKAMLCMLVGHKEASLEELLPVLLNVKKKYLESMLKALLVAGRTDILESYIKHPDVNIHPRVLQHFWTQGCVIAARYDNHSFMQFMEQCLTPEQWWIAIESNDFAVYIEAAANGHTAFLHYLEEHEHPINRRVAVLAQSCRAFKEALSNGHIGTIRHLNSLMPQTYRSEALTADDFGALLQAAANGHTSTLEYAEQWMTEEQIISMVQTNQFEAYRKAAANGHVDTLRYLEGRMRPEDVNIAILANNFEAYRKAAAKGCIDTLQHLESHMTKQQITAAVVADYYQAYRGAALNGHVATMQYLEPLMPYGRKHAALRANQYELVRVAANRRDVLTLEQLQTGLEDRVWREALSVGGYGVYGQAAERGDMATLHYLERCMTAEQINVAMSMSNYEGEGCTPYIRAIRNGHLEMVQHLESRMTSEQVFEACQSRDFNPFVLTDDINILKHLESKMSKVQIYSILSADSWSAYQEALSGQKIHITEYIETYMSVDEIKQQLRARDYNVYHYAIGSGCLSNLKHIEQYLNKEEIQEVLRKNNYEKYNCAISCGNIEIPKYFEEHFLSREEISLRLRANKYVSILRALSTNDIALAEYLKGFVTPEEIDEAIRSKRLEEWEYAIRYNHCEFQELVEGFMTLDEMKQVLQKNDFRVFKEIATNGHIETLQHLFKIMPSDFMEAAPQSNHYEVYQNALNMRKFDTLRYLESYMSGTQIRAAILGNNYRTYFRSMRHPETAHYVERRLKQLGYPPIPDQVIADKYIDAAADGDTSILRHLERSMTPEFLNTVLRCLCGIDDFEVLFNAEIFSEFRLTRCAKRHPDTLWHLLHHPTFMDWALLHQAECGDVLPVFLYECCEVWQAEARALTESNPNEVFMLDEANTAFALRVAIGLTRHNWPASQHFLQFLLRIPSVAAQAHAVVRDEENALLRAAIRHENQRAIQLLMEIPQVYELAQAHNFYADDISGNVDLRAIAQDRESSLRALTPLEKRRLSRLQKHYVQKIFGGEDKIDPIRVNQLLEELRDYLRKCYEAKPARITLNGKDLILPLSWDAFQRLDLTGEARASALRAYYTHTVHTALRWILKPNPWMAVNASFAENNPRAGLGYSSFEGYSKEIVLLWAAATDATAAPTEGHTLHGRMFHFITELALINRAHNWDKKRPAKRLDGTEFMEQYDDLEGDKPSCFSGGLRRIFQSITAHPLMRALGTELLDAELRDFARAHFSSRITPQNLQQLRGIAEALVDLKELSDQQIETVRRLDISEQEFNTFIEKLSEKYKMEWKPCHEAYLKERIAPRKGASYHVTRLWSLVDFAQLLESQKLSVTTTASTSGFFAATSGAAASSSVPVSDDRAKRDRPEEDSEEQESELSQTQKRSRHS</sequence>
<evidence type="ECO:0000313" key="3">
    <source>
        <dbReference type="Proteomes" id="UP000809910"/>
    </source>
</evidence>
<comment type="caution">
    <text evidence="2">The sequence shown here is derived from an EMBL/GenBank/DDBJ whole genome shotgun (WGS) entry which is preliminary data.</text>
</comment>
<evidence type="ECO:0000313" key="2">
    <source>
        <dbReference type="EMBL" id="MBL7527502.1"/>
    </source>
</evidence>
<dbReference type="Proteomes" id="UP000809910">
    <property type="component" value="Unassembled WGS sequence"/>
</dbReference>
<reference evidence="2 3" key="1">
    <citation type="submission" date="2020-12" db="EMBL/GenBank/DDBJ databases">
        <title>WGS of Legionella: environmental sample.</title>
        <authorList>
            <person name="Cristino S."/>
            <person name="Girolamini L."/>
            <person name="Salaris S."/>
            <person name="Pascale M.R."/>
            <person name="Mazzotta M."/>
            <person name="Orsini M."/>
            <person name="Grottola A."/>
        </authorList>
    </citation>
    <scope>NUCLEOTIDE SEQUENCE [LARGE SCALE GENOMIC DNA]</scope>
    <source>
        <strain evidence="2 3">30cs62</strain>
    </source>
</reference>
<dbReference type="InterPro" id="IPR052050">
    <property type="entry name" value="SecEffector_AnkRepeat"/>
</dbReference>
<accession>A0ABS1WDR7</accession>
<dbReference type="Gene3D" id="1.25.40.20">
    <property type="entry name" value="Ankyrin repeat-containing domain"/>
    <property type="match status" value="3"/>
</dbReference>
<name>A0ABS1WDR7_9GAMM</name>
<evidence type="ECO:0008006" key="4">
    <source>
        <dbReference type="Google" id="ProtNLM"/>
    </source>
</evidence>